<evidence type="ECO:0000313" key="2">
    <source>
        <dbReference type="Proteomes" id="UP000499080"/>
    </source>
</evidence>
<keyword evidence="2" id="KW-1185">Reference proteome</keyword>
<sequence>MCANLFVFPRKSMKGKKKEKIEGRRHISYTFTSPFFYTLKKERNRIKKIKKMPSVLLIGGWKGLMRRQCLLGSSMACPGGILGMPATLLERHAGCPVTSLPGHVNSFVEPSNVPSPPPSIVYLLI</sequence>
<protein>
    <submittedName>
        <fullName evidence="1">Uncharacterized protein</fullName>
    </submittedName>
</protein>
<accession>A0A4Y2V9H9</accession>
<reference evidence="1 2" key="1">
    <citation type="journal article" date="2019" name="Sci. Rep.">
        <title>Orb-weaving spider Araneus ventricosus genome elucidates the spidroin gene catalogue.</title>
        <authorList>
            <person name="Kono N."/>
            <person name="Nakamura H."/>
            <person name="Ohtoshi R."/>
            <person name="Moran D.A.P."/>
            <person name="Shinohara A."/>
            <person name="Yoshida Y."/>
            <person name="Fujiwara M."/>
            <person name="Mori M."/>
            <person name="Tomita M."/>
            <person name="Arakawa K."/>
        </authorList>
    </citation>
    <scope>NUCLEOTIDE SEQUENCE [LARGE SCALE GENOMIC DNA]</scope>
</reference>
<proteinExistence type="predicted"/>
<dbReference type="AlphaFoldDB" id="A0A4Y2V9H9"/>
<comment type="caution">
    <text evidence="1">The sequence shown here is derived from an EMBL/GenBank/DDBJ whole genome shotgun (WGS) entry which is preliminary data.</text>
</comment>
<dbReference type="Proteomes" id="UP000499080">
    <property type="component" value="Unassembled WGS sequence"/>
</dbReference>
<dbReference type="EMBL" id="BGPR01044303">
    <property type="protein sequence ID" value="GBO21044.1"/>
    <property type="molecule type" value="Genomic_DNA"/>
</dbReference>
<organism evidence="1 2">
    <name type="scientific">Araneus ventricosus</name>
    <name type="common">Orbweaver spider</name>
    <name type="synonym">Epeira ventricosa</name>
    <dbReference type="NCBI Taxonomy" id="182803"/>
    <lineage>
        <taxon>Eukaryota</taxon>
        <taxon>Metazoa</taxon>
        <taxon>Ecdysozoa</taxon>
        <taxon>Arthropoda</taxon>
        <taxon>Chelicerata</taxon>
        <taxon>Arachnida</taxon>
        <taxon>Araneae</taxon>
        <taxon>Araneomorphae</taxon>
        <taxon>Entelegynae</taxon>
        <taxon>Araneoidea</taxon>
        <taxon>Araneidae</taxon>
        <taxon>Araneus</taxon>
    </lineage>
</organism>
<name>A0A4Y2V9H9_ARAVE</name>
<gene>
    <name evidence="1" type="ORF">AVEN_195398_1</name>
</gene>
<evidence type="ECO:0000313" key="1">
    <source>
        <dbReference type="EMBL" id="GBO21044.1"/>
    </source>
</evidence>